<protein>
    <submittedName>
        <fullName evidence="1">Fructosamine kinase family protein</fullName>
    </submittedName>
</protein>
<keyword evidence="2" id="KW-1185">Reference proteome</keyword>
<dbReference type="InterPro" id="IPR011009">
    <property type="entry name" value="Kinase-like_dom_sf"/>
</dbReference>
<evidence type="ECO:0000313" key="2">
    <source>
        <dbReference type="Proteomes" id="UP001321047"/>
    </source>
</evidence>
<dbReference type="PIRSF" id="PIRSF006221">
    <property type="entry name" value="Ketosamine-3-kinase"/>
    <property type="match status" value="1"/>
</dbReference>
<dbReference type="AlphaFoldDB" id="A0AAP2Z7Q9"/>
<accession>A0AAP2Z7Q9</accession>
<proteinExistence type="predicted"/>
<dbReference type="InterPro" id="IPR016477">
    <property type="entry name" value="Fructo-/Ketosamine-3-kinase"/>
</dbReference>
<evidence type="ECO:0000313" key="1">
    <source>
        <dbReference type="EMBL" id="MCU4752237.1"/>
    </source>
</evidence>
<comment type="caution">
    <text evidence="1">The sequence shown here is derived from an EMBL/GenBank/DDBJ whole genome shotgun (WGS) entry which is preliminary data.</text>
</comment>
<organism evidence="1 2">
    <name type="scientific">Natronosalvus hydrolyticus</name>
    <dbReference type="NCBI Taxonomy" id="2979988"/>
    <lineage>
        <taxon>Archaea</taxon>
        <taxon>Methanobacteriati</taxon>
        <taxon>Methanobacteriota</taxon>
        <taxon>Stenosarchaea group</taxon>
        <taxon>Halobacteria</taxon>
        <taxon>Halobacteriales</taxon>
        <taxon>Natrialbaceae</taxon>
        <taxon>Natronosalvus</taxon>
    </lineage>
</organism>
<dbReference type="Gene3D" id="3.30.200.20">
    <property type="entry name" value="Phosphorylase Kinase, domain 1"/>
    <property type="match status" value="1"/>
</dbReference>
<dbReference type="Proteomes" id="UP001321047">
    <property type="component" value="Unassembled WGS sequence"/>
</dbReference>
<dbReference type="Pfam" id="PF03881">
    <property type="entry name" value="Fructosamin_kin"/>
    <property type="match status" value="1"/>
</dbReference>
<reference evidence="1 2" key="1">
    <citation type="submission" date="2022-09" db="EMBL/GenBank/DDBJ databases">
        <title>Enrichment on poylsaccharides allowed isolation of novel metabolic and taxonomic groups of Haloarchaea.</title>
        <authorList>
            <person name="Sorokin D.Y."/>
            <person name="Elcheninov A.G."/>
            <person name="Khizhniak T.V."/>
            <person name="Kolganova T.V."/>
            <person name="Kublanov I.V."/>
        </authorList>
    </citation>
    <scope>NUCLEOTIDE SEQUENCE [LARGE SCALE GENOMIC DNA]</scope>
    <source>
        <strain evidence="1 2">AArc-curdl1</strain>
    </source>
</reference>
<name>A0AAP2Z7Q9_9EURY</name>
<sequence length="311" mass="34987">MRNTTDFRSSSTSDDDGFAGWETVVTRTALEKTLADVLGTTPERIVELEGGQIGSVFRVSLANGRTVVAKTGNTPLATEAFMLEYLAEESYLPVPSVVHASDELLLMEYIDGSTTHDEGVARDAARQLASLHEIEGPAYGFPRDTLTGPVRQPNPWTESWLEFYRTHRLHHAGAIAANPESGPGTLPEYLFERLEKCIGDLESILEEPPQSSLIHGDVWRTNVLSRDGRVTGFLDPATYYADPEIELAYIDWTDTFGPTFFDAYERERSIRDGFWERRRFVYRVYPLLVHVHLFGGSYVDELEATLERLGY</sequence>
<keyword evidence="1" id="KW-0418">Kinase</keyword>
<dbReference type="SUPFAM" id="SSF56112">
    <property type="entry name" value="Protein kinase-like (PK-like)"/>
    <property type="match status" value="1"/>
</dbReference>
<dbReference type="PANTHER" id="PTHR12149:SF8">
    <property type="entry name" value="PROTEIN-RIBULOSAMINE 3-KINASE"/>
    <property type="match status" value="1"/>
</dbReference>
<dbReference type="Gene3D" id="3.90.1200.10">
    <property type="match status" value="1"/>
</dbReference>
<dbReference type="GO" id="GO:0016301">
    <property type="term" value="F:kinase activity"/>
    <property type="evidence" value="ECO:0007669"/>
    <property type="project" value="UniProtKB-KW"/>
</dbReference>
<keyword evidence="1" id="KW-0808">Transferase</keyword>
<dbReference type="PANTHER" id="PTHR12149">
    <property type="entry name" value="FRUCTOSAMINE 3 KINASE-RELATED PROTEIN"/>
    <property type="match status" value="1"/>
</dbReference>
<gene>
    <name evidence="1" type="ORF">OB919_09600</name>
</gene>
<dbReference type="EMBL" id="JAOPJZ010000006">
    <property type="protein sequence ID" value="MCU4752237.1"/>
    <property type="molecule type" value="Genomic_DNA"/>
</dbReference>